<comment type="caution">
    <text evidence="2">The sequence shown here is derived from an EMBL/GenBank/DDBJ whole genome shotgun (WGS) entry which is preliminary data.</text>
</comment>
<feature type="region of interest" description="Disordered" evidence="1">
    <location>
        <begin position="144"/>
        <end position="297"/>
    </location>
</feature>
<protein>
    <recommendedName>
        <fullName evidence="4">Roadblock/LAMTOR2 domain-containing protein</fullName>
    </recommendedName>
</protein>
<sequence length="297" mass="29882">MGRHRHVVNVRADGIAVVLGPLLRDERIVAAALVDVESGMVLDAWSAAGAAAGAPDLELIGAQHAEIVRNALELLRTWPAAGGTAGTCEVVLGADDGCRHLLRTVPDPYGDRLALAVVVNGPQRVLDRVRKRLQAVSVDALTAGPSMTRRPSQAGWSFDAPAPDVPAHPEPGAGLVTAGPTSGSRSPIEAGPPGLPAQRRPSPGPFGAAAATREAPGGLPRPAPPVAAPPTSRSDVSGPSHSSGPAGGGAFASAGFRPIVIPADAPPPRAPTGADEPRPPSPPAALPAPAPPRSPRP</sequence>
<evidence type="ECO:0008006" key="4">
    <source>
        <dbReference type="Google" id="ProtNLM"/>
    </source>
</evidence>
<dbReference type="Proteomes" id="UP001183202">
    <property type="component" value="Unassembled WGS sequence"/>
</dbReference>
<reference evidence="3" key="1">
    <citation type="submission" date="2023-07" db="EMBL/GenBank/DDBJ databases">
        <title>30 novel species of actinomycetes from the DSMZ collection.</title>
        <authorList>
            <person name="Nouioui I."/>
        </authorList>
    </citation>
    <scope>NUCLEOTIDE SEQUENCE [LARGE SCALE GENOMIC DNA]</scope>
    <source>
        <strain evidence="3">DSM 45834</strain>
    </source>
</reference>
<accession>A0ABU2NM05</accession>
<evidence type="ECO:0000313" key="3">
    <source>
        <dbReference type="Proteomes" id="UP001183202"/>
    </source>
</evidence>
<keyword evidence="3" id="KW-1185">Reference proteome</keyword>
<name>A0ABU2NM05_9PSEU</name>
<proteinExistence type="predicted"/>
<feature type="compositionally biased region" description="Pro residues" evidence="1">
    <location>
        <begin position="219"/>
        <end position="228"/>
    </location>
</feature>
<dbReference type="RefSeq" id="WP_311560176.1">
    <property type="nucleotide sequence ID" value="NZ_JAVREJ010000040.1"/>
</dbReference>
<organism evidence="2 3">
    <name type="scientific">Pseudonocardia charpentierae</name>
    <dbReference type="NCBI Taxonomy" id="3075545"/>
    <lineage>
        <taxon>Bacteria</taxon>
        <taxon>Bacillati</taxon>
        <taxon>Actinomycetota</taxon>
        <taxon>Actinomycetes</taxon>
        <taxon>Pseudonocardiales</taxon>
        <taxon>Pseudonocardiaceae</taxon>
        <taxon>Pseudonocardia</taxon>
    </lineage>
</organism>
<gene>
    <name evidence="2" type="ORF">RM445_29660</name>
</gene>
<dbReference type="EMBL" id="JAVREJ010000040">
    <property type="protein sequence ID" value="MDT0353664.1"/>
    <property type="molecule type" value="Genomic_DNA"/>
</dbReference>
<evidence type="ECO:0000256" key="1">
    <source>
        <dbReference type="SAM" id="MobiDB-lite"/>
    </source>
</evidence>
<feature type="compositionally biased region" description="Pro residues" evidence="1">
    <location>
        <begin position="279"/>
        <end position="297"/>
    </location>
</feature>
<evidence type="ECO:0000313" key="2">
    <source>
        <dbReference type="EMBL" id="MDT0353664.1"/>
    </source>
</evidence>